<dbReference type="Pfam" id="PF12965">
    <property type="entry name" value="DUF3854"/>
    <property type="match status" value="1"/>
</dbReference>
<dbReference type="RefSeq" id="WP_074293101.1">
    <property type="nucleotide sequence ID" value="NZ_FSHJ01000020.1"/>
</dbReference>
<evidence type="ECO:0000256" key="1">
    <source>
        <dbReference type="ARBA" id="ARBA00022741"/>
    </source>
</evidence>
<dbReference type="InterPro" id="IPR024385">
    <property type="entry name" value="DUF3854"/>
</dbReference>
<keyword evidence="1" id="KW-0547">Nucleotide-binding</keyword>
<evidence type="ECO:0000313" key="5">
    <source>
        <dbReference type="EMBL" id="SIC25132.1"/>
    </source>
</evidence>
<reference evidence="5 6" key="1">
    <citation type="submission" date="2016-11" db="EMBL/GenBank/DDBJ databases">
        <authorList>
            <consortium name="Pathogen Informatics"/>
        </authorList>
    </citation>
    <scope>NUCLEOTIDE SEQUENCE [LARGE SCALE GENOMIC DNA]</scope>
    <source>
        <strain evidence="5 6">104</strain>
    </source>
</reference>
<dbReference type="GO" id="GO:0005524">
    <property type="term" value="F:ATP binding"/>
    <property type="evidence" value="ECO:0007669"/>
    <property type="project" value="UniProtKB-KW"/>
</dbReference>
<evidence type="ECO:0000313" key="6">
    <source>
        <dbReference type="Proteomes" id="UP000185210"/>
    </source>
</evidence>
<dbReference type="AlphaFoldDB" id="A0AB38D8E4"/>
<dbReference type="EMBL" id="FSHM01000018">
    <property type="protein sequence ID" value="SIC25132.1"/>
    <property type="molecule type" value="Genomic_DNA"/>
</dbReference>
<gene>
    <name evidence="5" type="ORF">SAMEA2070301_05616</name>
</gene>
<evidence type="ECO:0000259" key="4">
    <source>
        <dbReference type="PROSITE" id="PS51206"/>
    </source>
</evidence>
<sequence>MNDTSSVTLDSAAVEDKSAALPGEPLTEEHLSYLKDQGIDPEYLALPHVADSLRSITDFDQLSDGFRWVVDRDSAGGIIFGWGLDGETPQFRPDLPRMDVDGTPIAPKYVFAKGSSASVVLRSNPETADMVGIPLLLVEGTKQSLAAGSALRDQDIAVAGMPGCHGYKQNKVVSPELVQLVKGKTEIVIALDGDARSNRNVYDAGIALKKTLARRNRTVRFVQLPEVAEDEHTGLDDYLSTITPEDRESVLLGLMEAALPEPALERPAAKVAEGSPDSFFSLSGALLADKVASTILATHNILLEPLTFELAEYVESEGIYRIHPDSKRSPTVKNACIGLLGYRYHDRHAPTVESVVRKELEARGLFVTPPEGAWVHVRNGWLNWKTLEFEGHSPERRSLYKLNVNYVPGATCPRVNEFLMKATTLADGENQVPQMWDTASQLLDSRTPTKALSLAGPPRSGKGTFSRLLEAMVPDELVDSVGLLALSDDSHASASLYGKKLNVIGEMEQVYVADTSTFNKAFGEDPIKANPKYRAMFSFRNTALWVMLQNELPQISDPSGAFVSRLTPIQFGESYVGREDRGLGKRLLSELPGVLNELIDALRARDARGGAFLEGHPEVVAHFAEGTNPLMQFWKECIQVAPDDVWATGDKKTVPKEWLSNASTIHTAYKSHCERTGRKARHQGRLMSALEATPFGLRRARAEGNFTGYACKLRTPGAASPGLEGAIQFRPSAGRVNIDKETGELLVLLNGATEPLRFPAPAGVPTDVNTDRAESSGELAPPSVTGTSAPGESAAPEPEPTVEQAEQVEEPSEIPAVLPIPAFSTALQAVIESGAATVGHSTVGELLRTASRTNWARSTVLDYLMKAAPKELRAGGAGDDQVAEFLGVIRGLLDQNPLYRETAGASR</sequence>
<dbReference type="Gene3D" id="3.40.50.300">
    <property type="entry name" value="P-loop containing nucleotide triphosphate hydrolases"/>
    <property type="match status" value="1"/>
</dbReference>
<evidence type="ECO:0000256" key="2">
    <source>
        <dbReference type="ARBA" id="ARBA00022840"/>
    </source>
</evidence>
<dbReference type="SMART" id="SM00885">
    <property type="entry name" value="D5_N"/>
    <property type="match status" value="1"/>
</dbReference>
<keyword evidence="2" id="KW-0067">ATP-binding</keyword>
<dbReference type="InterPro" id="IPR027417">
    <property type="entry name" value="P-loop_NTPase"/>
</dbReference>
<dbReference type="Pfam" id="PF19263">
    <property type="entry name" value="DUF5906"/>
    <property type="match status" value="1"/>
</dbReference>
<dbReference type="PROSITE" id="PS51206">
    <property type="entry name" value="SF3_HELICASE_1"/>
    <property type="match status" value="1"/>
</dbReference>
<dbReference type="Proteomes" id="UP000185210">
    <property type="component" value="Unassembled WGS sequence"/>
</dbReference>
<name>A0AB38D8E4_9MYCO</name>
<dbReference type="SUPFAM" id="SSF52540">
    <property type="entry name" value="P-loop containing nucleoside triphosphate hydrolases"/>
    <property type="match status" value="1"/>
</dbReference>
<dbReference type="NCBIfam" id="TIGR01613">
    <property type="entry name" value="primase_Cterm"/>
    <property type="match status" value="1"/>
</dbReference>
<accession>A0AB38D8E4</accession>
<feature type="region of interest" description="Disordered" evidence="3">
    <location>
        <begin position="756"/>
        <end position="812"/>
    </location>
</feature>
<dbReference type="InterPro" id="IPR014818">
    <property type="entry name" value="Phage/plasmid_primase_P4_C"/>
</dbReference>
<feature type="domain" description="SF3 helicase" evidence="4">
    <location>
        <begin position="434"/>
        <end position="584"/>
    </location>
</feature>
<proteinExistence type="predicted"/>
<dbReference type="InterPro" id="IPR045455">
    <property type="entry name" value="NrS-1_pol-like_helicase"/>
</dbReference>
<comment type="caution">
    <text evidence="5">The sequence shown here is derived from an EMBL/GenBank/DDBJ whole genome shotgun (WGS) entry which is preliminary data.</text>
</comment>
<dbReference type="InterPro" id="IPR014015">
    <property type="entry name" value="Helicase_SF3_DNA-vir"/>
</dbReference>
<evidence type="ECO:0000256" key="3">
    <source>
        <dbReference type="SAM" id="MobiDB-lite"/>
    </source>
</evidence>
<dbReference type="InterPro" id="IPR006500">
    <property type="entry name" value="Helicase_put_C_phage/plasmid"/>
</dbReference>
<protein>
    <submittedName>
        <fullName evidence="5">Phage/plasmid primase, P4 family, C-terminal domain</fullName>
    </submittedName>
</protein>
<organism evidence="5 6">
    <name type="scientific">Mycobacteroides abscessus subsp. abscessus</name>
    <dbReference type="NCBI Taxonomy" id="1185650"/>
    <lineage>
        <taxon>Bacteria</taxon>
        <taxon>Bacillati</taxon>
        <taxon>Actinomycetota</taxon>
        <taxon>Actinomycetes</taxon>
        <taxon>Mycobacteriales</taxon>
        <taxon>Mycobacteriaceae</taxon>
        <taxon>Mycobacteroides</taxon>
        <taxon>Mycobacteroides abscessus</taxon>
    </lineage>
</organism>